<dbReference type="Gene3D" id="3.40.50.1980">
    <property type="entry name" value="Nitrogenase molybdenum iron protein domain"/>
    <property type="match status" value="2"/>
</dbReference>
<dbReference type="AlphaFoldDB" id="A0A1C3UP08"/>
<dbReference type="InterPro" id="IPR050902">
    <property type="entry name" value="ABC_Transporter_SBP"/>
</dbReference>
<protein>
    <submittedName>
        <fullName evidence="2">Iron complex transport system substrate-binding protein</fullName>
    </submittedName>
</protein>
<feature type="domain" description="Fe/B12 periplasmic-binding" evidence="1">
    <location>
        <begin position="55"/>
        <end position="311"/>
    </location>
</feature>
<dbReference type="Proteomes" id="UP000199205">
    <property type="component" value="Unassembled WGS sequence"/>
</dbReference>
<dbReference type="Pfam" id="PF01497">
    <property type="entry name" value="Peripla_BP_2"/>
    <property type="match status" value="1"/>
</dbReference>
<dbReference type="SUPFAM" id="SSF53807">
    <property type="entry name" value="Helical backbone' metal receptor"/>
    <property type="match status" value="1"/>
</dbReference>
<dbReference type="PROSITE" id="PS50983">
    <property type="entry name" value="FE_B12_PBP"/>
    <property type="match status" value="1"/>
</dbReference>
<sequence>MTIFRNFKRIRPWEVTLTLVVMALPLVPASPIAGFSSLVRHAHATETTKKLDTTRLVSIGGDVTEIIYALGEEKRLIARDSTSLYPKEATTLPDVGYMRALSPEGILAVNPTAIIAVEGSGPPEALAVLRNASLPFETVPQTYDRDGILKKIDVVGSLLGVPEKTKALEDKVAADLDAAIADSAKRPEAERKRVLFVLSNQNGKILASGTDTAADGIIKLAGAVNAITGFTGYKSLTDEAIIDAKPDVILIMDREGPLSMTNDDLLKQPAISLTPAASHKAIVRMDGLHLLGFGPRTASAVRELNAAVYGG</sequence>
<dbReference type="InterPro" id="IPR002491">
    <property type="entry name" value="ABC_transptr_periplasmic_BD"/>
</dbReference>
<organism evidence="2 3">
    <name type="scientific">Rhizobium lusitanum</name>
    <dbReference type="NCBI Taxonomy" id="293958"/>
    <lineage>
        <taxon>Bacteria</taxon>
        <taxon>Pseudomonadati</taxon>
        <taxon>Pseudomonadota</taxon>
        <taxon>Alphaproteobacteria</taxon>
        <taxon>Hyphomicrobiales</taxon>
        <taxon>Rhizobiaceae</taxon>
        <taxon>Rhizobium/Agrobacterium group</taxon>
        <taxon>Rhizobium</taxon>
    </lineage>
</organism>
<dbReference type="EMBL" id="FMAF01000003">
    <property type="protein sequence ID" value="SCB17144.1"/>
    <property type="molecule type" value="Genomic_DNA"/>
</dbReference>
<dbReference type="PANTHER" id="PTHR30535">
    <property type="entry name" value="VITAMIN B12-BINDING PROTEIN"/>
    <property type="match status" value="1"/>
</dbReference>
<reference evidence="2 3" key="1">
    <citation type="submission" date="2016-08" db="EMBL/GenBank/DDBJ databases">
        <authorList>
            <person name="Seilhamer J.J."/>
        </authorList>
    </citation>
    <scope>NUCLEOTIDE SEQUENCE [LARGE SCALE GENOMIC DNA]</scope>
    <source>
        <strain evidence="2 3">P1-7</strain>
    </source>
</reference>
<dbReference type="RefSeq" id="WP_047562448.1">
    <property type="nucleotide sequence ID" value="NZ_FMAF01000003.1"/>
</dbReference>
<evidence type="ECO:0000313" key="2">
    <source>
        <dbReference type="EMBL" id="SCB17144.1"/>
    </source>
</evidence>
<name>A0A1C3UP08_9HYPH</name>
<gene>
    <name evidence="2" type="ORF">GA0061101_10357</name>
</gene>
<evidence type="ECO:0000313" key="3">
    <source>
        <dbReference type="Proteomes" id="UP000199205"/>
    </source>
</evidence>
<accession>A0A1C3UP08</accession>
<dbReference type="OrthoDB" id="9797736at2"/>
<dbReference type="CDD" id="cd01149">
    <property type="entry name" value="HutB"/>
    <property type="match status" value="1"/>
</dbReference>
<evidence type="ECO:0000259" key="1">
    <source>
        <dbReference type="PROSITE" id="PS50983"/>
    </source>
</evidence>
<proteinExistence type="predicted"/>
<dbReference type="PANTHER" id="PTHR30535:SF4">
    <property type="entry name" value="HEMIN-BINDING PERIPLASMIC PROTEIN HMUT"/>
    <property type="match status" value="1"/>
</dbReference>